<name>A0A0G1CJI8_9BACT</name>
<protein>
    <submittedName>
        <fullName evidence="1">Uncharacterized protein</fullName>
    </submittedName>
</protein>
<dbReference type="AlphaFoldDB" id="A0A0G1CJI8"/>
<comment type="caution">
    <text evidence="1">The sequence shown here is derived from an EMBL/GenBank/DDBJ whole genome shotgun (WGS) entry which is preliminary data.</text>
</comment>
<evidence type="ECO:0000313" key="2">
    <source>
        <dbReference type="Proteomes" id="UP000034050"/>
    </source>
</evidence>
<gene>
    <name evidence="1" type="ORF">UV61_C0016G0009</name>
</gene>
<sequence length="125" mass="13944">MTLYLVKRLMSEDMSDPARGVILLPDGRHEINHNRLYVPVTVEGNSVTIHIGQAQGALRKGKLYVVANFTDLEELKRSGVTDITIEPKLEGEYALEVWGRSERGHALSIENHREAPKVRGEKGLG</sequence>
<proteinExistence type="predicted"/>
<evidence type="ECO:0000313" key="1">
    <source>
        <dbReference type="EMBL" id="KKS85637.1"/>
    </source>
</evidence>
<dbReference type="EMBL" id="LCFD01000016">
    <property type="protein sequence ID" value="KKS85637.1"/>
    <property type="molecule type" value="Genomic_DNA"/>
</dbReference>
<accession>A0A0G1CJI8</accession>
<organism evidence="1 2">
    <name type="scientific">Candidatus Gottesmanbacteria bacterium GW2011_GWB1_43_11</name>
    <dbReference type="NCBI Taxonomy" id="1618446"/>
    <lineage>
        <taxon>Bacteria</taxon>
        <taxon>Candidatus Gottesmaniibacteriota</taxon>
    </lineage>
</organism>
<reference evidence="1 2" key="1">
    <citation type="journal article" date="2015" name="Nature">
        <title>rRNA introns, odd ribosomes, and small enigmatic genomes across a large radiation of phyla.</title>
        <authorList>
            <person name="Brown C.T."/>
            <person name="Hug L.A."/>
            <person name="Thomas B.C."/>
            <person name="Sharon I."/>
            <person name="Castelle C.J."/>
            <person name="Singh A."/>
            <person name="Wilkins M.J."/>
            <person name="Williams K.H."/>
            <person name="Banfield J.F."/>
        </authorList>
    </citation>
    <scope>NUCLEOTIDE SEQUENCE [LARGE SCALE GENOMIC DNA]</scope>
</reference>
<dbReference type="Proteomes" id="UP000034050">
    <property type="component" value="Unassembled WGS sequence"/>
</dbReference>